<evidence type="ECO:0000256" key="2">
    <source>
        <dbReference type="ARBA" id="ARBA00022519"/>
    </source>
</evidence>
<keyword evidence="14" id="KW-1185">Reference proteome</keyword>
<gene>
    <name evidence="11" type="primary">mtgA</name>
    <name evidence="13" type="ORF">DES31_0310</name>
</gene>
<dbReference type="PANTHER" id="PTHR30400:SF0">
    <property type="entry name" value="BIOSYNTHETIC PEPTIDOGLYCAN TRANSGLYCOSYLASE"/>
    <property type="match status" value="1"/>
</dbReference>
<keyword evidence="10 11" id="KW-0961">Cell wall biogenesis/degradation</keyword>
<dbReference type="NCBIfam" id="TIGR02070">
    <property type="entry name" value="mono_pep_trsgly"/>
    <property type="match status" value="1"/>
</dbReference>
<evidence type="ECO:0000256" key="6">
    <source>
        <dbReference type="ARBA" id="ARBA00022960"/>
    </source>
</evidence>
<evidence type="ECO:0000256" key="8">
    <source>
        <dbReference type="ARBA" id="ARBA00022989"/>
    </source>
</evidence>
<evidence type="ECO:0000256" key="3">
    <source>
        <dbReference type="ARBA" id="ARBA00022676"/>
    </source>
</evidence>
<organism evidence="13 14">
    <name type="scientific">Otariodibacter oris</name>
    <dbReference type="NCBI Taxonomy" id="1032623"/>
    <lineage>
        <taxon>Bacteria</taxon>
        <taxon>Pseudomonadati</taxon>
        <taxon>Pseudomonadota</taxon>
        <taxon>Gammaproteobacteria</taxon>
        <taxon>Pasteurellales</taxon>
        <taxon>Pasteurellaceae</taxon>
        <taxon>Otariodibacter</taxon>
    </lineage>
</organism>
<dbReference type="Proteomes" id="UP000280099">
    <property type="component" value="Unassembled WGS sequence"/>
</dbReference>
<keyword evidence="3 11" id="KW-0328">Glycosyltransferase</keyword>
<evidence type="ECO:0000259" key="12">
    <source>
        <dbReference type="Pfam" id="PF00912"/>
    </source>
</evidence>
<dbReference type="SUPFAM" id="SSF53955">
    <property type="entry name" value="Lysozyme-like"/>
    <property type="match status" value="1"/>
</dbReference>
<dbReference type="OrthoDB" id="9766909at2"/>
<dbReference type="InterPro" id="IPR011812">
    <property type="entry name" value="Pep_trsgly"/>
</dbReference>
<dbReference type="GO" id="GO:0005886">
    <property type="term" value="C:plasma membrane"/>
    <property type="evidence" value="ECO:0007669"/>
    <property type="project" value="UniProtKB-SubCell"/>
</dbReference>
<evidence type="ECO:0000256" key="7">
    <source>
        <dbReference type="ARBA" id="ARBA00022984"/>
    </source>
</evidence>
<dbReference type="GO" id="GO:0016763">
    <property type="term" value="F:pentosyltransferase activity"/>
    <property type="evidence" value="ECO:0007669"/>
    <property type="project" value="InterPro"/>
</dbReference>
<dbReference type="Gene3D" id="1.10.3810.10">
    <property type="entry name" value="Biosynthetic peptidoglycan transglycosylase-like"/>
    <property type="match status" value="1"/>
</dbReference>
<dbReference type="EMBL" id="RBJC01000004">
    <property type="protein sequence ID" value="RKR76996.1"/>
    <property type="molecule type" value="Genomic_DNA"/>
</dbReference>
<dbReference type="UniPathway" id="UPA00219"/>
<dbReference type="PANTHER" id="PTHR30400">
    <property type="entry name" value="MONOFUNCTIONAL BIOSYNTHETIC PEPTIDOGLYCAN TRANSGLYCOSYLASE"/>
    <property type="match status" value="1"/>
</dbReference>
<evidence type="ECO:0000256" key="4">
    <source>
        <dbReference type="ARBA" id="ARBA00022679"/>
    </source>
</evidence>
<dbReference type="AlphaFoldDB" id="A0A420XIC6"/>
<name>A0A420XIC6_9PAST</name>
<dbReference type="HAMAP" id="MF_00766">
    <property type="entry name" value="PGT_MtgA"/>
    <property type="match status" value="1"/>
</dbReference>
<dbReference type="GO" id="GO:0071555">
    <property type="term" value="P:cell wall organization"/>
    <property type="evidence" value="ECO:0007669"/>
    <property type="project" value="UniProtKB-KW"/>
</dbReference>
<keyword evidence="5 11" id="KW-0812">Transmembrane</keyword>
<dbReference type="GO" id="GO:0009274">
    <property type="term" value="C:peptidoglycan-based cell wall"/>
    <property type="evidence" value="ECO:0007669"/>
    <property type="project" value="InterPro"/>
</dbReference>
<accession>A0A420XIC6</accession>
<comment type="caution">
    <text evidence="13">The sequence shown here is derived from an EMBL/GenBank/DDBJ whole genome shotgun (WGS) entry which is preliminary data.</text>
</comment>
<dbReference type="GO" id="GO:0008955">
    <property type="term" value="F:peptidoglycan glycosyltransferase activity"/>
    <property type="evidence" value="ECO:0007669"/>
    <property type="project" value="UniProtKB-UniRule"/>
</dbReference>
<evidence type="ECO:0000313" key="13">
    <source>
        <dbReference type="EMBL" id="RKR76996.1"/>
    </source>
</evidence>
<evidence type="ECO:0000256" key="9">
    <source>
        <dbReference type="ARBA" id="ARBA00023136"/>
    </source>
</evidence>
<keyword evidence="8 11" id="KW-1133">Transmembrane helix</keyword>
<dbReference type="InterPro" id="IPR001264">
    <property type="entry name" value="Glyco_trans_51"/>
</dbReference>
<dbReference type="InterPro" id="IPR023346">
    <property type="entry name" value="Lysozyme-like_dom_sf"/>
</dbReference>
<sequence length="255" mass="29358">MVKVSFSLTKWCLRKYFIPSSKIKTIKGWLWFFISRIVVLFSSFYFLLTLLFSLVPIPFSAYMLEKQIEHIGSSDYQQNYEWVRADKIAWQMKMAAIAGEDQKFDQHYGVDWDSIKSVVTGSIFGDAKLRGASTISQQTVKNLYLWHGTSWIRKGIELPLTLLIETLWSKERILEVYLNIAEFGEGIFGVEAAAKHYFHKSASSLNLSEASLLAASLPNPLIFKVSNPNAQMRKKQQWIISQIRNLGGRQYLEKL</sequence>
<keyword evidence="4 11" id="KW-0808">Transferase</keyword>
<evidence type="ECO:0000256" key="5">
    <source>
        <dbReference type="ARBA" id="ARBA00022692"/>
    </source>
</evidence>
<dbReference type="Pfam" id="PF00912">
    <property type="entry name" value="Transgly"/>
    <property type="match status" value="1"/>
</dbReference>
<keyword evidence="1 11" id="KW-1003">Cell membrane</keyword>
<comment type="function">
    <text evidence="11">Peptidoglycan polymerase that catalyzes glycan chain elongation from lipid-linked precursors.</text>
</comment>
<dbReference type="InterPro" id="IPR036950">
    <property type="entry name" value="PBP_transglycosylase"/>
</dbReference>
<dbReference type="GO" id="GO:0009252">
    <property type="term" value="P:peptidoglycan biosynthetic process"/>
    <property type="evidence" value="ECO:0007669"/>
    <property type="project" value="UniProtKB-UniRule"/>
</dbReference>
<keyword evidence="7 11" id="KW-0573">Peptidoglycan synthesis</keyword>
<evidence type="ECO:0000256" key="10">
    <source>
        <dbReference type="ARBA" id="ARBA00023316"/>
    </source>
</evidence>
<protein>
    <recommendedName>
        <fullName evidence="11">Biosynthetic peptidoglycan transglycosylase</fullName>
        <ecNumber evidence="11">2.4.99.28</ecNumber>
    </recommendedName>
    <alternativeName>
        <fullName evidence="11">Glycan polymerase</fullName>
    </alternativeName>
    <alternativeName>
        <fullName evidence="11">Peptidoglycan glycosyltransferase MtgA</fullName>
        <shortName evidence="11">PGT</shortName>
    </alternativeName>
</protein>
<feature type="domain" description="Glycosyl transferase family 51" evidence="12">
    <location>
        <begin position="72"/>
        <end position="243"/>
    </location>
</feature>
<comment type="pathway">
    <text evidence="11">Cell wall biogenesis; peptidoglycan biosynthesis.</text>
</comment>
<evidence type="ECO:0000256" key="1">
    <source>
        <dbReference type="ARBA" id="ARBA00022475"/>
    </source>
</evidence>
<comment type="similarity">
    <text evidence="11">Belongs to the glycosyltransferase 51 family.</text>
</comment>
<comment type="subcellular location">
    <subcellularLocation>
        <location evidence="11">Cell inner membrane</location>
        <topology evidence="11">Single-pass membrane protein</topology>
    </subcellularLocation>
</comment>
<keyword evidence="6 11" id="KW-0133">Cell shape</keyword>
<keyword evidence="2 11" id="KW-0997">Cell inner membrane</keyword>
<dbReference type="RefSeq" id="WP_121121312.1">
    <property type="nucleotide sequence ID" value="NZ_CP016604.1"/>
</dbReference>
<evidence type="ECO:0000313" key="14">
    <source>
        <dbReference type="Proteomes" id="UP000280099"/>
    </source>
</evidence>
<evidence type="ECO:0000256" key="11">
    <source>
        <dbReference type="HAMAP-Rule" id="MF_00766"/>
    </source>
</evidence>
<reference evidence="13 14" key="1">
    <citation type="submission" date="2018-10" db="EMBL/GenBank/DDBJ databases">
        <title>Genomic Encyclopedia of Type Strains, Phase IV (KMG-IV): sequencing the most valuable type-strain genomes for metagenomic binning, comparative biology and taxonomic classification.</title>
        <authorList>
            <person name="Goeker M."/>
        </authorList>
    </citation>
    <scope>NUCLEOTIDE SEQUENCE [LARGE SCALE GENOMIC DNA]</scope>
    <source>
        <strain evidence="13 14">DSM 23800</strain>
    </source>
</reference>
<proteinExistence type="inferred from homology"/>
<keyword evidence="9 11" id="KW-0472">Membrane</keyword>
<comment type="catalytic activity">
    <reaction evidence="11">
        <text>[GlcNAc-(1-&gt;4)-Mur2Ac(oyl-L-Ala-gamma-D-Glu-L-Lys-D-Ala-D-Ala)](n)-di-trans,octa-cis-undecaprenyl diphosphate + beta-D-GlcNAc-(1-&gt;4)-Mur2Ac(oyl-L-Ala-gamma-D-Glu-L-Lys-D-Ala-D-Ala)-di-trans,octa-cis-undecaprenyl diphosphate = [GlcNAc-(1-&gt;4)-Mur2Ac(oyl-L-Ala-gamma-D-Glu-L-Lys-D-Ala-D-Ala)](n+1)-di-trans,octa-cis-undecaprenyl diphosphate + di-trans,octa-cis-undecaprenyl diphosphate + H(+)</text>
        <dbReference type="Rhea" id="RHEA:23708"/>
        <dbReference type="Rhea" id="RHEA-COMP:9602"/>
        <dbReference type="Rhea" id="RHEA-COMP:9603"/>
        <dbReference type="ChEBI" id="CHEBI:15378"/>
        <dbReference type="ChEBI" id="CHEBI:58405"/>
        <dbReference type="ChEBI" id="CHEBI:60033"/>
        <dbReference type="ChEBI" id="CHEBI:78435"/>
        <dbReference type="EC" id="2.4.99.28"/>
    </reaction>
</comment>
<feature type="transmembrane region" description="Helical" evidence="11">
    <location>
        <begin position="29"/>
        <end position="57"/>
    </location>
</feature>
<dbReference type="EC" id="2.4.99.28" evidence="11"/>
<dbReference type="GO" id="GO:0008360">
    <property type="term" value="P:regulation of cell shape"/>
    <property type="evidence" value="ECO:0007669"/>
    <property type="project" value="UniProtKB-KW"/>
</dbReference>